<feature type="domain" description="Endonuclease GajA/Old nuclease/RecF-like AAA" evidence="1">
    <location>
        <begin position="228"/>
        <end position="333"/>
    </location>
</feature>
<dbReference type="InterPro" id="IPR027417">
    <property type="entry name" value="P-loop_NTPase"/>
</dbReference>
<comment type="caution">
    <text evidence="4">The sequence shown here is derived from an EMBL/GenBank/DDBJ whole genome shotgun (WGS) entry which is preliminary data.</text>
</comment>
<proteinExistence type="predicted"/>
<gene>
    <name evidence="4" type="ORF">SDC9_16035</name>
</gene>
<feature type="domain" description="Rad50/SbcC-type AAA" evidence="2">
    <location>
        <begin position="6"/>
        <end position="89"/>
    </location>
</feature>
<sequence>MYLSDIRIWNFRKFGQSEKEGVTLPGVHIPFNEKLNVLIGENDAGKSAIVDSIRLVLGTQSREWFYIDESDFHFDGVHRADSFKIECCFKGFTVREAANFLEWIDIIESNGEPEYSLTVTYSAQYTPEKILRELRAGSDIEGASLPLAAQDLLRVIYLKPLRDAENELTPGRNSRLAQILKAHPAFHKNVGENHALETIVGEANKKVEEHFTEAGDEKAAKLLATINSHLSNFFSPNDKHESNITISGSALHDILQRLSLVYGNEPPGLGSLNLLYMAAELLLLQAGEDTGLRLTIIEELEAHLHPQAQLRLIKYLQSSMPGQLILTTHSTTLASSLKLESLIICKDGEAFPMGPAYTNLEPKHYDYLERFLDATKANLFFAKAVIMVEGDAENILLPTIAECLGRPLYQYGVSIVNVGSTAFLHYAKVFSRKDGQKMGIKAAIITDLDVKPEEEQKGKQLTEIEDEKKEAHKAIVKRYAADGVETFVSHNWTLEYEISLSSFAFQFLKCVFESEKIQNAKTGEPKSWVYKKCLKESAERWKKWNGDGKSKEYIADKIYRGIMLRRDDPTKNKISKAIVAQCFSSVLDGWHNKDSKKLRARLLCPELKYLSDAIAYVTEPIEELEND</sequence>
<dbReference type="PANTHER" id="PTHR43581:SF4">
    <property type="entry name" value="ATP_GTP PHOSPHATASE"/>
    <property type="match status" value="1"/>
</dbReference>
<evidence type="ECO:0008006" key="5">
    <source>
        <dbReference type="Google" id="ProtNLM"/>
    </source>
</evidence>
<name>A0A644TUF3_9ZZZZ</name>
<dbReference type="AlphaFoldDB" id="A0A644TUF3"/>
<evidence type="ECO:0000259" key="2">
    <source>
        <dbReference type="Pfam" id="PF13476"/>
    </source>
</evidence>
<evidence type="ECO:0000313" key="4">
    <source>
        <dbReference type="EMBL" id="MPL70279.1"/>
    </source>
</evidence>
<dbReference type="SUPFAM" id="SSF52540">
    <property type="entry name" value="P-loop containing nucleoside triphosphate hydrolases"/>
    <property type="match status" value="1"/>
</dbReference>
<dbReference type="InterPro" id="IPR038729">
    <property type="entry name" value="Rad50/SbcC_AAA"/>
</dbReference>
<evidence type="ECO:0000259" key="1">
    <source>
        <dbReference type="Pfam" id="PF13175"/>
    </source>
</evidence>
<dbReference type="Pfam" id="PF20469">
    <property type="entry name" value="OLD-like_TOPRIM"/>
    <property type="match status" value="1"/>
</dbReference>
<dbReference type="InterPro" id="IPR034139">
    <property type="entry name" value="TOPRIM_OLD"/>
</dbReference>
<dbReference type="InterPro" id="IPR051396">
    <property type="entry name" value="Bact_Antivir_Def_Nuclease"/>
</dbReference>
<evidence type="ECO:0000259" key="3">
    <source>
        <dbReference type="Pfam" id="PF20469"/>
    </source>
</evidence>
<protein>
    <recommendedName>
        <fullName evidence="5">DNA replication and repair protein RecF</fullName>
    </recommendedName>
</protein>
<feature type="domain" description="OLD protein-like TOPRIM" evidence="3">
    <location>
        <begin position="380"/>
        <end position="449"/>
    </location>
</feature>
<dbReference type="EMBL" id="VSSQ01000052">
    <property type="protein sequence ID" value="MPL70279.1"/>
    <property type="molecule type" value="Genomic_DNA"/>
</dbReference>
<reference evidence="4" key="1">
    <citation type="submission" date="2019-08" db="EMBL/GenBank/DDBJ databases">
        <authorList>
            <person name="Kucharzyk K."/>
            <person name="Murdoch R.W."/>
            <person name="Higgins S."/>
            <person name="Loffler F."/>
        </authorList>
    </citation>
    <scope>NUCLEOTIDE SEQUENCE</scope>
</reference>
<dbReference type="PANTHER" id="PTHR43581">
    <property type="entry name" value="ATP/GTP PHOSPHATASE"/>
    <property type="match status" value="1"/>
</dbReference>
<dbReference type="CDD" id="cd01026">
    <property type="entry name" value="TOPRIM_OLD"/>
    <property type="match status" value="1"/>
</dbReference>
<dbReference type="InterPro" id="IPR041685">
    <property type="entry name" value="AAA_GajA/Old/RecF-like"/>
</dbReference>
<dbReference type="Gene3D" id="3.40.50.300">
    <property type="entry name" value="P-loop containing nucleotide triphosphate hydrolases"/>
    <property type="match status" value="1"/>
</dbReference>
<dbReference type="Pfam" id="PF13175">
    <property type="entry name" value="AAA_15"/>
    <property type="match status" value="1"/>
</dbReference>
<dbReference type="GO" id="GO:0006302">
    <property type="term" value="P:double-strand break repair"/>
    <property type="evidence" value="ECO:0007669"/>
    <property type="project" value="InterPro"/>
</dbReference>
<accession>A0A644TUF3</accession>
<dbReference type="Pfam" id="PF13476">
    <property type="entry name" value="AAA_23"/>
    <property type="match status" value="1"/>
</dbReference>
<organism evidence="4">
    <name type="scientific">bioreactor metagenome</name>
    <dbReference type="NCBI Taxonomy" id="1076179"/>
    <lineage>
        <taxon>unclassified sequences</taxon>
        <taxon>metagenomes</taxon>
        <taxon>ecological metagenomes</taxon>
    </lineage>
</organism>
<dbReference type="GO" id="GO:0016887">
    <property type="term" value="F:ATP hydrolysis activity"/>
    <property type="evidence" value="ECO:0007669"/>
    <property type="project" value="InterPro"/>
</dbReference>